<dbReference type="AlphaFoldDB" id="K2JKC0"/>
<dbReference type="InterPro" id="IPR002347">
    <property type="entry name" value="SDR_fam"/>
</dbReference>
<sequence length="252" mass="26440">MEMNNAVIAVTGAARGLGQAMAVMLAGQGAKLALIDMDKDALNDTLGLVEEAGSQGRCYGCNITDEAAVEQTFAQIGEDFGTLNGLINNAGIMRDGMLLKVRDGQVSKMSLEQFQSVIDVNVTGTFLCGREAAATMVAKGAKGVIINISSVSRAGNMGQTNYSASKAAVATMAITWGKELARFGIRTGAIAPGVIKTAMTDQMKPEAIARMEQAIPAGRMGLPAEIAHGVKFIFENDYFTARVLEIDGGIRI</sequence>
<dbReference type="SUPFAM" id="SSF51735">
    <property type="entry name" value="NAD(P)-binding Rossmann-fold domains"/>
    <property type="match status" value="1"/>
</dbReference>
<keyword evidence="5" id="KW-1185">Reference proteome</keyword>
<protein>
    <submittedName>
        <fullName evidence="4">3-ketoacyl-(Acyl-carrier-protein) reductase</fullName>
        <ecNumber evidence="4">1.1.1.100</ecNumber>
    </submittedName>
</protein>
<comment type="similarity">
    <text evidence="1">Belongs to the short-chain dehydrogenases/reductases (SDR) family.</text>
</comment>
<reference evidence="4 5" key="1">
    <citation type="journal article" date="2012" name="J. Bacteriol.">
        <title>Genome Sequence of Gallaecimonas xiamenensis Type Strain 3-C-1.</title>
        <authorList>
            <person name="Lai Q."/>
            <person name="Wang L."/>
            <person name="Wang W."/>
            <person name="Shao Z."/>
        </authorList>
    </citation>
    <scope>NUCLEOTIDE SEQUENCE [LARGE SCALE GENOMIC DNA]</scope>
    <source>
        <strain evidence="4 5">3-C-1</strain>
    </source>
</reference>
<dbReference type="PRINTS" id="PR00081">
    <property type="entry name" value="GDHRDH"/>
</dbReference>
<dbReference type="SMART" id="SM00822">
    <property type="entry name" value="PKS_KR"/>
    <property type="match status" value="1"/>
</dbReference>
<feature type="domain" description="Ketoreductase" evidence="3">
    <location>
        <begin position="6"/>
        <end position="193"/>
    </location>
</feature>
<dbReference type="PATRIC" id="fig|745411.4.peg.2653"/>
<evidence type="ECO:0000313" key="5">
    <source>
        <dbReference type="Proteomes" id="UP000006755"/>
    </source>
</evidence>
<gene>
    <name evidence="4" type="primary">fabG</name>
    <name evidence="4" type="ORF">B3C1_13449</name>
</gene>
<dbReference type="PROSITE" id="PS00061">
    <property type="entry name" value="ADH_SHORT"/>
    <property type="match status" value="1"/>
</dbReference>
<keyword evidence="2 4" id="KW-0560">Oxidoreductase</keyword>
<comment type="caution">
    <text evidence="4">The sequence shown here is derived from an EMBL/GenBank/DDBJ whole genome shotgun (WGS) entry which is preliminary data.</text>
</comment>
<evidence type="ECO:0000259" key="3">
    <source>
        <dbReference type="SMART" id="SM00822"/>
    </source>
</evidence>
<dbReference type="EC" id="1.1.1.100" evidence="4"/>
<dbReference type="InterPro" id="IPR036291">
    <property type="entry name" value="NAD(P)-bd_dom_sf"/>
</dbReference>
<dbReference type="PANTHER" id="PTHR42760:SF135">
    <property type="entry name" value="BLL7886 PROTEIN"/>
    <property type="match status" value="1"/>
</dbReference>
<accession>K2JKC0</accession>
<dbReference type="eggNOG" id="COG1028">
    <property type="taxonomic scope" value="Bacteria"/>
</dbReference>
<dbReference type="InterPro" id="IPR020904">
    <property type="entry name" value="Sc_DH/Rdtase_CS"/>
</dbReference>
<evidence type="ECO:0000256" key="1">
    <source>
        <dbReference type="ARBA" id="ARBA00006484"/>
    </source>
</evidence>
<proteinExistence type="inferred from homology"/>
<dbReference type="OrthoDB" id="6861885at2"/>
<dbReference type="STRING" id="745411.B3C1_13449"/>
<dbReference type="PRINTS" id="PR00080">
    <property type="entry name" value="SDRFAMILY"/>
</dbReference>
<dbReference type="GO" id="GO:0030497">
    <property type="term" value="P:fatty acid elongation"/>
    <property type="evidence" value="ECO:0007669"/>
    <property type="project" value="TreeGrafter"/>
</dbReference>
<dbReference type="Pfam" id="PF13561">
    <property type="entry name" value="adh_short_C2"/>
    <property type="match status" value="1"/>
</dbReference>
<evidence type="ECO:0000313" key="4">
    <source>
        <dbReference type="EMBL" id="EKE71004.1"/>
    </source>
</evidence>
<dbReference type="FunFam" id="3.40.50.720:FF:000173">
    <property type="entry name" value="3-oxoacyl-[acyl-carrier protein] reductase"/>
    <property type="match status" value="1"/>
</dbReference>
<evidence type="ECO:0000256" key="2">
    <source>
        <dbReference type="ARBA" id="ARBA00023002"/>
    </source>
</evidence>
<name>K2JKC0_9GAMM</name>
<dbReference type="Proteomes" id="UP000006755">
    <property type="component" value="Unassembled WGS sequence"/>
</dbReference>
<dbReference type="PANTHER" id="PTHR42760">
    <property type="entry name" value="SHORT-CHAIN DEHYDROGENASES/REDUCTASES FAMILY MEMBER"/>
    <property type="match status" value="1"/>
</dbReference>
<dbReference type="NCBIfam" id="NF006072">
    <property type="entry name" value="PRK08217.1"/>
    <property type="match status" value="1"/>
</dbReference>
<dbReference type="InterPro" id="IPR057326">
    <property type="entry name" value="KR_dom"/>
</dbReference>
<organism evidence="4 5">
    <name type="scientific">Gallaecimonas xiamenensis 3-C-1</name>
    <dbReference type="NCBI Taxonomy" id="745411"/>
    <lineage>
        <taxon>Bacteria</taxon>
        <taxon>Pseudomonadati</taxon>
        <taxon>Pseudomonadota</taxon>
        <taxon>Gammaproteobacteria</taxon>
        <taxon>Enterobacterales</taxon>
        <taxon>Gallaecimonadaceae</taxon>
        <taxon>Gallaecimonas</taxon>
    </lineage>
</organism>
<dbReference type="EMBL" id="AMRI01000019">
    <property type="protein sequence ID" value="EKE71004.1"/>
    <property type="molecule type" value="Genomic_DNA"/>
</dbReference>
<dbReference type="GO" id="GO:0004316">
    <property type="term" value="F:3-oxoacyl-[acyl-carrier-protein] reductase (NADPH) activity"/>
    <property type="evidence" value="ECO:0007669"/>
    <property type="project" value="UniProtKB-EC"/>
</dbReference>
<dbReference type="Gene3D" id="3.40.50.720">
    <property type="entry name" value="NAD(P)-binding Rossmann-like Domain"/>
    <property type="match status" value="1"/>
</dbReference>